<accession>A0A5P0YQW1</accession>
<reference evidence="5" key="2">
    <citation type="submission" date="2020-05" db="EMBL/GenBank/DDBJ databases">
        <title>Classification of alakaliphilic streptomycetes isolated from an alkaline soil next to Lonar Crater, India and a proposal for the recognition of Streptomyces alkaliterrae sp. nov.</title>
        <authorList>
            <person name="Golinska P."/>
        </authorList>
    </citation>
    <scope>NUCLEOTIDE SEQUENCE [LARGE SCALE GENOMIC DNA]</scope>
    <source>
        <strain evidence="5">OF8</strain>
    </source>
</reference>
<comment type="caution">
    <text evidence="3">The sequence shown here is derived from an EMBL/GenBank/DDBJ whole genome shotgun (WGS) entry which is preliminary data.</text>
</comment>
<dbReference type="EMBL" id="JABJXA010000031">
    <property type="protein sequence ID" value="MBB1258712.1"/>
    <property type="molecule type" value="Genomic_DNA"/>
</dbReference>
<feature type="chain" id="PRO_5036149036" description="SH3 domain-containing protein" evidence="1">
    <location>
        <begin position="31"/>
        <end position="110"/>
    </location>
</feature>
<evidence type="ECO:0000313" key="2">
    <source>
        <dbReference type="EMBL" id="MBB1258712.1"/>
    </source>
</evidence>
<evidence type="ECO:0000313" key="3">
    <source>
        <dbReference type="EMBL" id="MQS02703.1"/>
    </source>
</evidence>
<gene>
    <name evidence="3" type="ORF">FNX44_012635</name>
    <name evidence="2" type="ORF">H3147_07695</name>
</gene>
<keyword evidence="4" id="KW-1185">Reference proteome</keyword>
<reference evidence="2" key="3">
    <citation type="journal article" name="Syst. Appl. Microbiol.">
        <title>Streptomyces alkaliterrae sp. nov., isolated from an alkaline soil, and emended descriptions of Streptomyces alkaliphilus, Streptomyces calidiresistens and Streptomyces durbertensis.</title>
        <authorList>
            <person name="Swiecimska M."/>
            <person name="Golinska P."/>
            <person name="Nouioui I."/>
            <person name="Wypij M."/>
            <person name="Rai M."/>
            <person name="Sangal V."/>
            <person name="Goodfellow M."/>
        </authorList>
    </citation>
    <scope>NUCLEOTIDE SEQUENCE</scope>
    <source>
        <strain evidence="2">OF8</strain>
    </source>
</reference>
<evidence type="ECO:0008006" key="6">
    <source>
        <dbReference type="Google" id="ProtNLM"/>
    </source>
</evidence>
<dbReference type="Proteomes" id="UP000517765">
    <property type="component" value="Unassembled WGS sequence"/>
</dbReference>
<dbReference type="EMBL" id="VJYK02000108">
    <property type="protein sequence ID" value="MQS02703.1"/>
    <property type="molecule type" value="Genomic_DNA"/>
</dbReference>
<dbReference type="Proteomes" id="UP000320857">
    <property type="component" value="Unassembled WGS sequence"/>
</dbReference>
<feature type="signal peptide" evidence="1">
    <location>
        <begin position="1"/>
        <end position="30"/>
    </location>
</feature>
<dbReference type="AlphaFoldDB" id="A0A5P0YQW1"/>
<protein>
    <recommendedName>
        <fullName evidence="6">SH3 domain-containing protein</fullName>
    </recommendedName>
</protein>
<keyword evidence="1" id="KW-0732">Signal</keyword>
<proteinExistence type="predicted"/>
<evidence type="ECO:0000256" key="1">
    <source>
        <dbReference type="SAM" id="SignalP"/>
    </source>
</evidence>
<name>A0A5P0YQW1_9ACTN</name>
<sequence>MAKRRSGRFLVAVATGLALVGGALVSPAAAATGEGRGEESVTAQLSCPYVVTAQFAYVYPTPYTLYAKGVLLIGRKFRSDPASLENGRLRLDDTSWVKKNYVKQNGQCAV</sequence>
<evidence type="ECO:0000313" key="4">
    <source>
        <dbReference type="Proteomes" id="UP000320857"/>
    </source>
</evidence>
<reference evidence="3 4" key="1">
    <citation type="submission" date="2019-10" db="EMBL/GenBank/DDBJ databases">
        <title>Streptomyces sp. nov., a novel actinobacterium isolated from alkaline environment.</title>
        <authorList>
            <person name="Golinska P."/>
        </authorList>
    </citation>
    <scope>NUCLEOTIDE SEQUENCE [LARGE SCALE GENOMIC DNA]</scope>
    <source>
        <strain evidence="3 4">OF1</strain>
    </source>
</reference>
<dbReference type="RefSeq" id="WP_143648156.1">
    <property type="nucleotide sequence ID" value="NZ_JABJXA010000031.1"/>
</dbReference>
<evidence type="ECO:0000313" key="5">
    <source>
        <dbReference type="Proteomes" id="UP000517765"/>
    </source>
</evidence>
<organism evidence="3 4">
    <name type="scientific">Streptomyces alkaliterrae</name>
    <dbReference type="NCBI Taxonomy" id="2213162"/>
    <lineage>
        <taxon>Bacteria</taxon>
        <taxon>Bacillati</taxon>
        <taxon>Actinomycetota</taxon>
        <taxon>Actinomycetes</taxon>
        <taxon>Kitasatosporales</taxon>
        <taxon>Streptomycetaceae</taxon>
        <taxon>Streptomyces</taxon>
    </lineage>
</organism>